<evidence type="ECO:0000313" key="8">
    <source>
        <dbReference type="EMBL" id="RDI68876.1"/>
    </source>
</evidence>
<evidence type="ECO:0000256" key="5">
    <source>
        <dbReference type="ARBA" id="ARBA00022840"/>
    </source>
</evidence>
<comment type="subcellular location">
    <subcellularLocation>
        <location evidence="1">Cell membrane</location>
        <topology evidence="1">Peripheral membrane protein</topology>
    </subcellularLocation>
</comment>
<organism evidence="8 9">
    <name type="scientific">Nocardia pseudobrasiliensis</name>
    <dbReference type="NCBI Taxonomy" id="45979"/>
    <lineage>
        <taxon>Bacteria</taxon>
        <taxon>Bacillati</taxon>
        <taxon>Actinomycetota</taxon>
        <taxon>Actinomycetes</taxon>
        <taxon>Mycobacteriales</taxon>
        <taxon>Nocardiaceae</taxon>
        <taxon>Nocardia</taxon>
    </lineage>
</organism>
<keyword evidence="4" id="KW-0547">Nucleotide-binding</keyword>
<keyword evidence="9" id="KW-1185">Reference proteome</keyword>
<evidence type="ECO:0000256" key="2">
    <source>
        <dbReference type="ARBA" id="ARBA00005417"/>
    </source>
</evidence>
<dbReference type="PANTHER" id="PTHR42711:SF5">
    <property type="entry name" value="ABC TRANSPORTER ATP-BINDING PROTEIN NATA"/>
    <property type="match status" value="1"/>
</dbReference>
<sequence>MLEIRDLNKSYGKKQVLTGVNLTVRPGEVLGLLGPNGAGKTTTASIVAGLSAADSGTVLVDGIDIRKDPRQARRRLGLAPQELGVYPTLSAKQNLEFFGRMMGVPRSALPARIADVAESLGITPFLDTRAHNLSGGQQRRLHTAAALLHEPAVLWLDEPTVGADVSARQDLLNEVRRLADSGAAVVYATHYLPELEFLNARVVVLHHGRILAEGDAAELVERYAKSAVSLEFSGPVPDGLGAYRAVPGATVTDSRLLTIPTDSPGQLLAQLFTTLNGETDRLLSAEIHHPNLENAYLAIVGAAAQAESEAEIGWDAAQRSSDAVA</sequence>
<protein>
    <submittedName>
        <fullName evidence="8">ABC-2 type transport system ATP-binding protein</fullName>
    </submittedName>
</protein>
<name>A0A370IDS5_9NOCA</name>
<evidence type="ECO:0000259" key="7">
    <source>
        <dbReference type="PROSITE" id="PS50893"/>
    </source>
</evidence>
<dbReference type="GO" id="GO:0005524">
    <property type="term" value="F:ATP binding"/>
    <property type="evidence" value="ECO:0007669"/>
    <property type="project" value="UniProtKB-KW"/>
</dbReference>
<proteinExistence type="inferred from homology"/>
<dbReference type="AlphaFoldDB" id="A0A370IDS5"/>
<dbReference type="EMBL" id="QQBC01000001">
    <property type="protein sequence ID" value="RDI68876.1"/>
    <property type="molecule type" value="Genomic_DNA"/>
</dbReference>
<evidence type="ECO:0000256" key="4">
    <source>
        <dbReference type="ARBA" id="ARBA00022741"/>
    </source>
</evidence>
<dbReference type="GO" id="GO:0046677">
    <property type="term" value="P:response to antibiotic"/>
    <property type="evidence" value="ECO:0007669"/>
    <property type="project" value="UniProtKB-KW"/>
</dbReference>
<gene>
    <name evidence="8" type="ORF">DFR76_101412</name>
</gene>
<dbReference type="Gene3D" id="3.40.50.300">
    <property type="entry name" value="P-loop containing nucleotide triphosphate hydrolases"/>
    <property type="match status" value="1"/>
</dbReference>
<dbReference type="Proteomes" id="UP000254869">
    <property type="component" value="Unassembled WGS sequence"/>
</dbReference>
<dbReference type="GO" id="GO:0005886">
    <property type="term" value="C:plasma membrane"/>
    <property type="evidence" value="ECO:0007669"/>
    <property type="project" value="UniProtKB-SubCell"/>
</dbReference>
<dbReference type="PANTHER" id="PTHR42711">
    <property type="entry name" value="ABC TRANSPORTER ATP-BINDING PROTEIN"/>
    <property type="match status" value="1"/>
</dbReference>
<dbReference type="SMART" id="SM00382">
    <property type="entry name" value="AAA"/>
    <property type="match status" value="1"/>
</dbReference>
<dbReference type="Pfam" id="PF00005">
    <property type="entry name" value="ABC_tran"/>
    <property type="match status" value="1"/>
</dbReference>
<dbReference type="InterPro" id="IPR003439">
    <property type="entry name" value="ABC_transporter-like_ATP-bd"/>
</dbReference>
<comment type="similarity">
    <text evidence="2">Belongs to the ABC transporter superfamily.</text>
</comment>
<accession>A0A370IDS5</accession>
<reference evidence="8 9" key="1">
    <citation type="submission" date="2018-07" db="EMBL/GenBank/DDBJ databases">
        <title>Genomic Encyclopedia of Type Strains, Phase IV (KMG-IV): sequencing the most valuable type-strain genomes for metagenomic binning, comparative biology and taxonomic classification.</title>
        <authorList>
            <person name="Goeker M."/>
        </authorList>
    </citation>
    <scope>NUCLEOTIDE SEQUENCE [LARGE SCALE GENOMIC DNA]</scope>
    <source>
        <strain evidence="8 9">DSM 44290</strain>
    </source>
</reference>
<dbReference type="GO" id="GO:0016887">
    <property type="term" value="F:ATP hydrolysis activity"/>
    <property type="evidence" value="ECO:0007669"/>
    <property type="project" value="InterPro"/>
</dbReference>
<evidence type="ECO:0000256" key="3">
    <source>
        <dbReference type="ARBA" id="ARBA00022448"/>
    </source>
</evidence>
<dbReference type="PROSITE" id="PS50893">
    <property type="entry name" value="ABC_TRANSPORTER_2"/>
    <property type="match status" value="1"/>
</dbReference>
<feature type="domain" description="ABC transporter" evidence="7">
    <location>
        <begin position="2"/>
        <end position="232"/>
    </location>
</feature>
<dbReference type="SUPFAM" id="SSF52540">
    <property type="entry name" value="P-loop containing nucleoside triphosphate hydrolases"/>
    <property type="match status" value="1"/>
</dbReference>
<keyword evidence="5 8" id="KW-0067">ATP-binding</keyword>
<dbReference type="InterPro" id="IPR027417">
    <property type="entry name" value="P-loop_NTPase"/>
</dbReference>
<keyword evidence="6" id="KW-0046">Antibiotic resistance</keyword>
<dbReference type="InterPro" id="IPR003593">
    <property type="entry name" value="AAA+_ATPase"/>
</dbReference>
<evidence type="ECO:0000256" key="1">
    <source>
        <dbReference type="ARBA" id="ARBA00004202"/>
    </source>
</evidence>
<comment type="caution">
    <text evidence="8">The sequence shown here is derived from an EMBL/GenBank/DDBJ whole genome shotgun (WGS) entry which is preliminary data.</text>
</comment>
<dbReference type="InterPro" id="IPR050763">
    <property type="entry name" value="ABC_transporter_ATP-binding"/>
</dbReference>
<keyword evidence="3" id="KW-0813">Transport</keyword>
<dbReference type="STRING" id="1210086.GCA_001613105_00265"/>
<evidence type="ECO:0000256" key="6">
    <source>
        <dbReference type="ARBA" id="ARBA00023251"/>
    </source>
</evidence>
<dbReference type="RefSeq" id="WP_067990597.1">
    <property type="nucleotide sequence ID" value="NZ_QQBC01000001.1"/>
</dbReference>
<evidence type="ECO:0000313" key="9">
    <source>
        <dbReference type="Proteomes" id="UP000254869"/>
    </source>
</evidence>